<reference evidence="3 4" key="1">
    <citation type="submission" date="2020-04" db="EMBL/GenBank/DDBJ databases">
        <title>Plant Genome Project.</title>
        <authorList>
            <person name="Zhang R.-G."/>
        </authorList>
    </citation>
    <scope>NUCLEOTIDE SEQUENCE [LARGE SCALE GENOMIC DNA]</scope>
    <source>
        <strain evidence="3">YNK0</strain>
        <tissue evidence="3">Leaf</tissue>
    </source>
</reference>
<dbReference type="EMBL" id="JABCRI010000923">
    <property type="protein sequence ID" value="KAF8365231.1"/>
    <property type="molecule type" value="Genomic_DNA"/>
</dbReference>
<feature type="transmembrane region" description="Helical" evidence="2">
    <location>
        <begin position="42"/>
        <end position="63"/>
    </location>
</feature>
<keyword evidence="2" id="KW-0812">Transmembrane</keyword>
<evidence type="ECO:0000256" key="1">
    <source>
        <dbReference type="SAM" id="MobiDB-lite"/>
    </source>
</evidence>
<evidence type="ECO:0000313" key="4">
    <source>
        <dbReference type="Proteomes" id="UP000655225"/>
    </source>
</evidence>
<comment type="caution">
    <text evidence="3">The sequence shown here is derived from an EMBL/GenBank/DDBJ whole genome shotgun (WGS) entry which is preliminary data.</text>
</comment>
<dbReference type="Proteomes" id="UP000655225">
    <property type="component" value="Unassembled WGS sequence"/>
</dbReference>
<keyword evidence="4" id="KW-1185">Reference proteome</keyword>
<feature type="region of interest" description="Disordered" evidence="1">
    <location>
        <begin position="80"/>
        <end position="112"/>
    </location>
</feature>
<gene>
    <name evidence="3" type="ORF">HHK36_032763</name>
</gene>
<sequence>MSQYNSLRRTVSPCSPFFPCPFFPSPLHLRPRISRRPRSAKALKNSATSAIIATFCWAGPYYIPTASIYSLLLCLRSGTGDSHDPPKPADRSVLQRRCTSSSKDDITGGMEL</sequence>
<organism evidence="3 4">
    <name type="scientific">Tetracentron sinense</name>
    <name type="common">Spur-leaf</name>
    <dbReference type="NCBI Taxonomy" id="13715"/>
    <lineage>
        <taxon>Eukaryota</taxon>
        <taxon>Viridiplantae</taxon>
        <taxon>Streptophyta</taxon>
        <taxon>Embryophyta</taxon>
        <taxon>Tracheophyta</taxon>
        <taxon>Spermatophyta</taxon>
        <taxon>Magnoliopsida</taxon>
        <taxon>Trochodendrales</taxon>
        <taxon>Trochodendraceae</taxon>
        <taxon>Tetracentron</taxon>
    </lineage>
</organism>
<protein>
    <submittedName>
        <fullName evidence="3">Uncharacterized protein</fullName>
    </submittedName>
</protein>
<proteinExistence type="predicted"/>
<evidence type="ECO:0000256" key="2">
    <source>
        <dbReference type="SAM" id="Phobius"/>
    </source>
</evidence>
<name>A0A834Y7J2_TETSI</name>
<dbReference type="AlphaFoldDB" id="A0A834Y7J2"/>
<feature type="compositionally biased region" description="Basic and acidic residues" evidence="1">
    <location>
        <begin position="81"/>
        <end position="90"/>
    </location>
</feature>
<accession>A0A834Y7J2</accession>
<keyword evidence="2" id="KW-1133">Transmembrane helix</keyword>
<evidence type="ECO:0000313" key="3">
    <source>
        <dbReference type="EMBL" id="KAF8365231.1"/>
    </source>
</evidence>
<keyword evidence="2" id="KW-0472">Membrane</keyword>